<sequence>MTDAKQDYDIFYDLSAYEVYKISAESNYDSEQNAYFCNSIDFGLHQNAQIIKICKVFVKFFKLLHYYNIELGNGHISAKYPEFLNYWLKHQLIENNINEKHHKELYDYLKDNRKTFDPYDKLKDKIFDIQKYFKNINILHLLYKNYNDIKENGSNDCHSSLVKCKEYYNKALEKCFQGGDYKLCEGLKAFNKFYEANKNKILTNCPKIEIPKLTEFILLGTGSGKSENQNIGYNLVKNNFHNFYNGHRTIEHINYPDLTKLLSYKYNILFEHVAKENKNNMMNILHQFLQYCDENRKNEKLSSFMNEFIVEYYDKKKGEYDKIFEECKPNGKGKTYCQLYESCKKKFSNDFSIIETETEKLITQQEEYIKSLTPLQRWIFKAQSMFQDFDAISRISPTVMSTMVAIIVCLFFLYKLTPLSTIFLKEKKRRKIPLFFPERPINYVKDNNSEHMKAKPKRGKIRFAYQPN</sequence>
<dbReference type="AlphaFoldDB" id="A0A8S4HPN1"/>
<keyword evidence="1" id="KW-0472">Membrane</keyword>
<keyword evidence="1" id="KW-1133">Transmembrane helix</keyword>
<comment type="caution">
    <text evidence="2">The sequence shown here is derived from an EMBL/GenBank/DDBJ whole genome shotgun (WGS) entry which is preliminary data.</text>
</comment>
<proteinExistence type="predicted"/>
<organism evidence="2 3">
    <name type="scientific">Plasmodium vivax</name>
    <name type="common">malaria parasite P. vivax</name>
    <dbReference type="NCBI Taxonomy" id="5855"/>
    <lineage>
        <taxon>Eukaryota</taxon>
        <taxon>Sar</taxon>
        <taxon>Alveolata</taxon>
        <taxon>Apicomplexa</taxon>
        <taxon>Aconoidasida</taxon>
        <taxon>Haemosporida</taxon>
        <taxon>Plasmodiidae</taxon>
        <taxon>Plasmodium</taxon>
        <taxon>Plasmodium (Plasmodium)</taxon>
    </lineage>
</organism>
<protein>
    <submittedName>
        <fullName evidence="2">(malaria parasite P. vivax) hypothetical protein</fullName>
    </submittedName>
</protein>
<accession>A0A8S4HPN1</accession>
<reference evidence="2" key="1">
    <citation type="submission" date="2021-09" db="EMBL/GenBank/DDBJ databases">
        <authorList>
            <consortium name="Pathogen Informatics"/>
        </authorList>
    </citation>
    <scope>NUCLEOTIDE SEQUENCE</scope>
    <source>
        <strain evidence="2">PvW1</strain>
    </source>
</reference>
<evidence type="ECO:0000313" key="3">
    <source>
        <dbReference type="Proteomes" id="UP000779233"/>
    </source>
</evidence>
<evidence type="ECO:0000256" key="1">
    <source>
        <dbReference type="SAM" id="Phobius"/>
    </source>
</evidence>
<name>A0A8S4HPN1_PLAVI</name>
<dbReference type="Proteomes" id="UP000779233">
    <property type="component" value="Unassembled WGS sequence"/>
</dbReference>
<dbReference type="EMBL" id="CAJZCX010000018">
    <property type="protein sequence ID" value="CAG9485655.1"/>
    <property type="molecule type" value="Genomic_DNA"/>
</dbReference>
<feature type="transmembrane region" description="Helical" evidence="1">
    <location>
        <begin position="403"/>
        <end position="424"/>
    </location>
</feature>
<dbReference type="VEuPathDB" id="PlasmoDB:PVPAM_000011400"/>
<evidence type="ECO:0000313" key="2">
    <source>
        <dbReference type="EMBL" id="CAG9485655.1"/>
    </source>
</evidence>
<keyword evidence="1" id="KW-0812">Transmembrane</keyword>
<gene>
    <name evidence="2" type="ORF">PVW1_000029500</name>
</gene>